<keyword evidence="2" id="KW-1185">Reference proteome</keyword>
<comment type="caution">
    <text evidence="1">The sequence shown here is derived from an EMBL/GenBank/DDBJ whole genome shotgun (WGS) entry which is preliminary data.</text>
</comment>
<name>A0ACC2X0B0_9TREE</name>
<organism evidence="1 2">
    <name type="scientific">Naganishia vaughanmartiniae</name>
    <dbReference type="NCBI Taxonomy" id="1424756"/>
    <lineage>
        <taxon>Eukaryota</taxon>
        <taxon>Fungi</taxon>
        <taxon>Dikarya</taxon>
        <taxon>Basidiomycota</taxon>
        <taxon>Agaricomycotina</taxon>
        <taxon>Tremellomycetes</taxon>
        <taxon>Filobasidiales</taxon>
        <taxon>Filobasidiaceae</taxon>
        <taxon>Naganishia</taxon>
    </lineage>
</organism>
<gene>
    <name evidence="1" type="ORF">QFC22_004325</name>
</gene>
<sequence length="1264" mass="136283">MPFAHGGAPTPSENWDDDFDFQPPSPPARSSSAVTSKSRRKLDVFGSSDLKPSAVERQKSPPKGKAVESWDDDFEYDPLDWTKDAESKNGNTGQMATPPTEDLGRALPLGTQNIDRIQPPATSRPIPQRSSSTLLSATSTTRSDQNSAQNEPTSSSSLTNPAPQSDRRDRKRSSDRLASPNSSPRINVNTTSVIARASLSDRTDLPARLPKSTQNKEGVFMRRISSVRRRISSSISMGPSSINNIMTPDTPLPVDQTPRQSSFQPISRKPERHSRAATSIDMPPPPVPISALRTSSLMNVAVRKEGNSTYVSSESALNSPEGMPFRVKTRINQDREHGDPFSGLPRATPTSVRMDRNVSAASSQDVETSSVLPSPVLVTPTQSAEMLSRSNTGIYGFHLPSPSAGSAYKMFNAAPDRRTSIRQTSESSSRSDAKYTEPMLHGRNRTQDSSDVQRTPRASRYHARPAQTAIEDCRLPAFSGDLSKLSIDDQDMRSRSASGTTVESSVGVSTDQHDSPTYINRITSRESTVEVPQSRAGLAARNAAPTASASRSGKPISSREETALDSFRFGNSTSKTASRLSSDRDVRQYPATLETITSASNADRPLASRKDRARLSLQRISSLSQRHSRKISDSWKNISGSAVGERSGMKQSQVSEPGTPVEGRTMADITIRDSRLRYSMVTVNDVMTSSQPPQDISSKDDTLGTRKSAQSGATLPLPGALHDTIFVASVPQQSQVIGAAMRSLSHNDSPTASRFKTLGTEEVGVEKVESERGLVRRSSLGDLKIPSRVVSAQRGLKEEIGAMKQFAAGIQDLKALMAQHTILRVKQKRSGFNDADLELRYASWWSLADLLVQLGETGSLSSTKGRPAMDDEDAEVKARNQRQRRITLAPGTVLPSAHLSALSMNSESLSLLGGREGPPVTDMGGSLASIPNPTMGHTSQRSLSNIWRASTGRIDFSSAQLEELRGILEKPQLPATSAALPISDSNARPIVTSRNKVNDGRKALGATASPTKTLPHQRRASKSNVTVFKDFWRAASGSQRSGGSVNLPAPVSGTGRPALPKSQTRPSLASIFRRSSSKVPTVPVATPSRFSLDRKGNQQEEHSVSSASILSENCASPESSLSDWDSPSQVDDLMLSPPPVGSSVTAQHRSNNPSLRPDAELTITRSDSRKLLADLGRGPSPAAETKSVSLQAKATVFPADLLVSAAPFQEDDSMIDHKSNLPVLLTPASLPPLLAKLNDVTRNCKTHLEVISERLAHVDTRVTS</sequence>
<dbReference type="Proteomes" id="UP001243375">
    <property type="component" value="Unassembled WGS sequence"/>
</dbReference>
<proteinExistence type="predicted"/>
<dbReference type="EMBL" id="JASBWU010000012">
    <property type="protein sequence ID" value="KAJ9117475.1"/>
    <property type="molecule type" value="Genomic_DNA"/>
</dbReference>
<accession>A0ACC2X0B0</accession>
<reference evidence="1" key="1">
    <citation type="submission" date="2023-04" db="EMBL/GenBank/DDBJ databases">
        <title>Draft Genome sequencing of Naganishia species isolated from polar environments using Oxford Nanopore Technology.</title>
        <authorList>
            <person name="Leo P."/>
            <person name="Venkateswaran K."/>
        </authorList>
    </citation>
    <scope>NUCLEOTIDE SEQUENCE</scope>
    <source>
        <strain evidence="1">MNA-CCFEE 5425</strain>
    </source>
</reference>
<evidence type="ECO:0000313" key="1">
    <source>
        <dbReference type="EMBL" id="KAJ9117475.1"/>
    </source>
</evidence>
<protein>
    <submittedName>
        <fullName evidence="1">Uncharacterized protein</fullName>
    </submittedName>
</protein>
<evidence type="ECO:0000313" key="2">
    <source>
        <dbReference type="Proteomes" id="UP001243375"/>
    </source>
</evidence>